<keyword evidence="5" id="KW-0472">Membrane</keyword>
<feature type="chain" id="PRO_5043030195" evidence="6">
    <location>
        <begin position="19"/>
        <end position="1759"/>
    </location>
</feature>
<feature type="transmembrane region" description="Helical" evidence="5">
    <location>
        <begin position="174"/>
        <end position="197"/>
    </location>
</feature>
<keyword evidence="6" id="KW-0732">Signal</keyword>
<protein>
    <submittedName>
        <fullName evidence="7">Uncharacterized protein</fullName>
    </submittedName>
</protein>
<keyword evidence="5" id="KW-0812">Transmembrane</keyword>
<evidence type="ECO:0000313" key="8">
    <source>
        <dbReference type="Proteomes" id="UP001313282"/>
    </source>
</evidence>
<feature type="transmembrane region" description="Helical" evidence="5">
    <location>
        <begin position="332"/>
        <end position="350"/>
    </location>
</feature>
<dbReference type="Pfam" id="PF12796">
    <property type="entry name" value="Ank_2"/>
    <property type="match status" value="1"/>
</dbReference>
<feature type="repeat" description="ANK" evidence="3">
    <location>
        <begin position="1248"/>
        <end position="1280"/>
    </location>
</feature>
<dbReference type="Pfam" id="PF13637">
    <property type="entry name" value="Ank_4"/>
    <property type="match status" value="1"/>
</dbReference>
<organism evidence="7 8">
    <name type="scientific">Orbilia javanica</name>
    <dbReference type="NCBI Taxonomy" id="47235"/>
    <lineage>
        <taxon>Eukaryota</taxon>
        <taxon>Fungi</taxon>
        <taxon>Dikarya</taxon>
        <taxon>Ascomycota</taxon>
        <taxon>Pezizomycotina</taxon>
        <taxon>Orbiliomycetes</taxon>
        <taxon>Orbiliales</taxon>
        <taxon>Orbiliaceae</taxon>
        <taxon>Orbilia</taxon>
    </lineage>
</organism>
<evidence type="ECO:0000256" key="5">
    <source>
        <dbReference type="SAM" id="Phobius"/>
    </source>
</evidence>
<keyword evidence="1" id="KW-0677">Repeat</keyword>
<feature type="compositionally biased region" description="Polar residues" evidence="4">
    <location>
        <begin position="125"/>
        <end position="135"/>
    </location>
</feature>
<dbReference type="Pfam" id="PF00023">
    <property type="entry name" value="Ank"/>
    <property type="match status" value="1"/>
</dbReference>
<feature type="repeat" description="ANK" evidence="3">
    <location>
        <begin position="1067"/>
        <end position="1099"/>
    </location>
</feature>
<keyword evidence="5" id="KW-1133">Transmembrane helix</keyword>
<feature type="region of interest" description="Disordered" evidence="4">
    <location>
        <begin position="365"/>
        <end position="393"/>
    </location>
</feature>
<dbReference type="SUPFAM" id="SSF48403">
    <property type="entry name" value="Ankyrin repeat"/>
    <property type="match status" value="2"/>
</dbReference>
<evidence type="ECO:0000256" key="3">
    <source>
        <dbReference type="PROSITE-ProRule" id="PRU00023"/>
    </source>
</evidence>
<feature type="region of interest" description="Disordered" evidence="4">
    <location>
        <begin position="485"/>
        <end position="567"/>
    </location>
</feature>
<dbReference type="PROSITE" id="PS50297">
    <property type="entry name" value="ANK_REP_REGION"/>
    <property type="match status" value="3"/>
</dbReference>
<feature type="compositionally biased region" description="Acidic residues" evidence="4">
    <location>
        <begin position="556"/>
        <end position="567"/>
    </location>
</feature>
<feature type="transmembrane region" description="Helical" evidence="5">
    <location>
        <begin position="218"/>
        <end position="241"/>
    </location>
</feature>
<evidence type="ECO:0000256" key="1">
    <source>
        <dbReference type="ARBA" id="ARBA00022737"/>
    </source>
</evidence>
<feature type="region of interest" description="Disordered" evidence="4">
    <location>
        <begin position="96"/>
        <end position="144"/>
    </location>
</feature>
<proteinExistence type="predicted"/>
<evidence type="ECO:0000256" key="6">
    <source>
        <dbReference type="SAM" id="SignalP"/>
    </source>
</evidence>
<evidence type="ECO:0000313" key="7">
    <source>
        <dbReference type="EMBL" id="KAK6356439.1"/>
    </source>
</evidence>
<evidence type="ECO:0000256" key="4">
    <source>
        <dbReference type="SAM" id="MobiDB-lite"/>
    </source>
</evidence>
<comment type="caution">
    <text evidence="7">The sequence shown here is derived from an EMBL/GenBank/DDBJ whole genome shotgun (WGS) entry which is preliminary data.</text>
</comment>
<dbReference type="InterPro" id="IPR036770">
    <property type="entry name" value="Ankyrin_rpt-contain_sf"/>
</dbReference>
<dbReference type="PANTHER" id="PTHR24198:SF165">
    <property type="entry name" value="ANKYRIN REPEAT-CONTAINING PROTEIN-RELATED"/>
    <property type="match status" value="1"/>
</dbReference>
<accession>A0AAN8NCV9</accession>
<evidence type="ECO:0000256" key="2">
    <source>
        <dbReference type="ARBA" id="ARBA00023043"/>
    </source>
</evidence>
<gene>
    <name evidence="7" type="ORF">TWF718_000798</name>
</gene>
<dbReference type="InterPro" id="IPR002110">
    <property type="entry name" value="Ankyrin_rpt"/>
</dbReference>
<feature type="signal peptide" evidence="6">
    <location>
        <begin position="1"/>
        <end position="18"/>
    </location>
</feature>
<feature type="transmembrane region" description="Helical" evidence="5">
    <location>
        <begin position="305"/>
        <end position="325"/>
    </location>
</feature>
<feature type="repeat" description="ANK" evidence="3">
    <location>
        <begin position="1437"/>
        <end position="1469"/>
    </location>
</feature>
<dbReference type="SMART" id="SM00248">
    <property type="entry name" value="ANK"/>
    <property type="match status" value="9"/>
</dbReference>
<dbReference type="EMBL" id="JAVHNR010000001">
    <property type="protein sequence ID" value="KAK6356439.1"/>
    <property type="molecule type" value="Genomic_DNA"/>
</dbReference>
<name>A0AAN8NCV9_9PEZI</name>
<keyword evidence="2 3" id="KW-0040">ANK repeat</keyword>
<sequence>MAPLGLLTAVVSVIRVCGSPTLRAFIGRAQESSGLAEIEVLSCTSKTTGELFNANGGIARVFGSPQVLEVVVTESNDPGKPKFKVRTLPNAEDSWIKVSSGRGDTKSEAQAPTEGDLEALEDQTSRGSPNPSLNLGSEYGDTDSETQALIEGGQTSRRSPNLSLNLGIVKISPVVTYLAAAFGMAVQTGVLIFAILTTHPKFIDRFKEPEEGGPPPSYGLPFTLIGTILVCTGMFFCAYIIEQSTDEVVYTRSREKPSAVYWVQPGNQKIGDQVFESFIRESNEHESLSKYIISTRSPPKSSHPVQLAIALFCSLVGFILQFVGLRALHSSVIFAQLGATLLMSIIRAMLRMKRTDDGSNIILSKEKQDQGQAAPKPGGTGQSSPEVSPPEASLSKPSLFRLLLSKLSLAKAPPPEPGTTQSETTETETASSGATETGTIEPDMIEPWKKRPETLHGHELDLLAMKICKVDMIFLGAANGGKVIFGPEPESEPKPESESESESESGLEWSYPWSRPQTPQRERLEPDSKPESKLGVEQTKPDSLKSGEMPPKEPLEDASIDESLNDTSLEESLDDALLDVRRRLAHLAKWPDFESRKFASSLKSVLDGSLELMAPLIKNLAGKSHYFLPLSSRYITFGSSREQKTSNVKIRLTTTEGGSWQVEKEELEALVGLWTLSVHRGNHHELQESSTGLSGFHKETVRFLRTLEVGNDGIDSSSAERWCSIWVTRRSKITQRFKSLPDANLCRPKWHYGNNMDGTHIFGYPGKQSNSPSGLVPSDEERADLWSPEPCLVVKIGNNDMFGGSLVQLCAQDIFCFLLEALVQTIDNIDIGGTTQVRPIVSQEDTVLLQNTAVEAMADLFQSSGLGTKEDAYMCIFPALYRAGKMPSSDGILSTAIDSAEAYRKQGKWSKAFEILEWLCYDRGKPVPYETAIAQLGKGPCAEISLGELCHAAIRGTDKDIVRLGFEGIGRMLRSDVDKKFSRQYGEIGLQVYEDRGDLESMGFRRHLEDACTGLESFVEKHYSFENPTSERLGVWAMQGDVGVFRYLLEHRGNLVATMLNDPDRFNGNTAIFEAVSRGHIEVAHVLLQAGARIGIRNKSGGSPSLIAARRGDSRILDMLIQHDPNAVRATSIDGRDEHSLLMAAVQGRSVACVRGVLEILPLSINHRSLSGDNALCVACQTYSEKKRRSAALDDIVGILLDYGADVRSENEKGQNALHIAASRGLLSAAICILHAGIAIKIDAPDGEGNTALHLAAKNCHYEIMKTLIEEKADPNITNKDENTALTITVKNEYPWQEDEHTTADSGRNLAVFRNTRLDSENITRALVESVWMLIHTHGKPSFGRSLEVFDSLLAVSLDREGPGSLWKYLRAILERLDYPAVLERLANRVTWEDIAHYQDPEKGLPVALEAADEGSTTMLSVNRHGYVVYYNTHDNHGSTALHCAVRLRLSELVEKLLEMGATPNCREDAPCPLEAAVKKGDFEISQLLLERYPTDSLHHVEKHSTLLHWVVDQTFPDVLMMELLLKHGAQASINIFVEDHVTPLTLAISSLCQVTRSVFTIIRRGSPVICLLDKGARVTGIDYHLIDKRAGVTGIGYHLFTSGKRDNLALPLASGLETRDNRPLGDLVDNMIKSVHMAKDIDHANTPGPGRELKEILIMDENIERFKTIMRYMLATWKKENPEKERGDAKWELGGAAVWREGGIWEDYEDINHGSFRISRHDSGDDVEYEIQEGAYYRRRKTRTSLVGTSRTRAHIVP</sequence>
<dbReference type="PANTHER" id="PTHR24198">
    <property type="entry name" value="ANKYRIN REPEAT AND PROTEIN KINASE DOMAIN-CONTAINING PROTEIN"/>
    <property type="match status" value="1"/>
</dbReference>
<dbReference type="Gene3D" id="1.25.40.20">
    <property type="entry name" value="Ankyrin repeat-containing domain"/>
    <property type="match status" value="2"/>
</dbReference>
<reference evidence="7 8" key="1">
    <citation type="submission" date="2019-10" db="EMBL/GenBank/DDBJ databases">
        <authorList>
            <person name="Palmer J.M."/>
        </authorList>
    </citation>
    <scope>NUCLEOTIDE SEQUENCE [LARGE SCALE GENOMIC DNA]</scope>
    <source>
        <strain evidence="7 8">TWF718</strain>
    </source>
</reference>
<dbReference type="PROSITE" id="PS50088">
    <property type="entry name" value="ANK_REPEAT"/>
    <property type="match status" value="3"/>
</dbReference>
<feature type="compositionally biased region" description="Low complexity" evidence="4">
    <location>
        <begin position="418"/>
        <end position="439"/>
    </location>
</feature>
<keyword evidence="8" id="KW-1185">Reference proteome</keyword>
<feature type="region of interest" description="Disordered" evidence="4">
    <location>
        <begin position="410"/>
        <end position="447"/>
    </location>
</feature>
<feature type="compositionally biased region" description="Basic and acidic residues" evidence="4">
    <location>
        <begin position="520"/>
        <end position="555"/>
    </location>
</feature>
<dbReference type="Proteomes" id="UP001313282">
    <property type="component" value="Unassembled WGS sequence"/>
</dbReference>